<dbReference type="GO" id="GO:0004518">
    <property type="term" value="F:nuclease activity"/>
    <property type="evidence" value="ECO:0007669"/>
    <property type="project" value="TreeGrafter"/>
</dbReference>
<dbReference type="SMART" id="SM00333">
    <property type="entry name" value="TUDOR"/>
    <property type="match status" value="1"/>
</dbReference>
<dbReference type="InterPro" id="IPR016685">
    <property type="entry name" value="Silence_cplx_Nase-comp_TudorSN"/>
</dbReference>
<dbReference type="Pfam" id="PF00565">
    <property type="entry name" value="SNase"/>
    <property type="match status" value="3"/>
</dbReference>
<evidence type="ECO:0000259" key="7">
    <source>
        <dbReference type="PROSITE" id="PS50830"/>
    </source>
</evidence>
<dbReference type="GO" id="GO:0003723">
    <property type="term" value="F:RNA binding"/>
    <property type="evidence" value="ECO:0007669"/>
    <property type="project" value="UniProtKB-UniRule"/>
</dbReference>
<dbReference type="InterPro" id="IPR035437">
    <property type="entry name" value="SNase_OB-fold_sf"/>
</dbReference>
<accession>A0A7S2EXZ5</accession>
<reference evidence="8" key="1">
    <citation type="submission" date="2021-01" db="EMBL/GenBank/DDBJ databases">
        <authorList>
            <person name="Corre E."/>
            <person name="Pelletier E."/>
            <person name="Niang G."/>
            <person name="Scheremetjew M."/>
            <person name="Finn R."/>
            <person name="Kale V."/>
            <person name="Holt S."/>
            <person name="Cochrane G."/>
            <person name="Meng A."/>
            <person name="Brown T."/>
            <person name="Cohen L."/>
        </authorList>
    </citation>
    <scope>NUCLEOTIDE SEQUENCE</scope>
    <source>
        <strain evidence="8">Grunow 1884</strain>
    </source>
</reference>
<dbReference type="PIRSF" id="PIRSF017179">
    <property type="entry name" value="RISC-Tudor-SN"/>
    <property type="match status" value="1"/>
</dbReference>
<dbReference type="GO" id="GO:0005829">
    <property type="term" value="C:cytosol"/>
    <property type="evidence" value="ECO:0007669"/>
    <property type="project" value="UniProtKB-UniRule"/>
</dbReference>
<dbReference type="GO" id="GO:0031332">
    <property type="term" value="C:RNAi effector complex"/>
    <property type="evidence" value="ECO:0007669"/>
    <property type="project" value="InterPro"/>
</dbReference>
<protein>
    <submittedName>
        <fullName evidence="8">Uncharacterized protein</fullName>
    </submittedName>
</protein>
<feature type="domain" description="TNase-like" evidence="7">
    <location>
        <begin position="213"/>
        <end position="360"/>
    </location>
</feature>
<sequence>MSVAVPAASNPMRPVLPSRGVAVVKSALSGDTVVLLGRATQSGTKAPEVVFTFERVTSPRMASKGNNNVDEPGAFPSREWLRAKCVGKTVQFETRKQGATAGDRVYGLLFMTNASDGTQENLAVESVRRGFATPKVFGGRDGKDDDNGESEPTVDGSDPVADYEAQLQEAFQEAKAEGAGVHAPAPLVRKLKNAGDDFQPLALIEAAKKCGGGTVKCVIEYVFDGSRFRAMVTDDGLASSGLQYGSFTLILAGVASPRVGNPRSSPPTESEPFAEEARTFVDCRLLHRELEIGLHGTDKSGSCAVGTVYHPRGNIAVELLKRGYGRVSEWSVRLMNPGDVPGFRVAENAAKRANLGLWHSYEAPQLSGAAEIVGTVVEVVTGDTLSILPEGESYDSESKLKKVSLASVRAPRGGNEKLGRPDEPYAHECKERLRVLTVGKAVKITIHYEREIPYGPTTETRPFGTVSVGRREDVGEALIAEGLANAQRHRDDDEKSPRYDQLVIAESNAMAAKKGIHSSSEYGRRTVNDLTEPRKAKSYSGSLMRAGSIKAVVEYVFGGSRYKLLIPSENCYVIFALADVRCPQPSPSSNAARATRAAEPFGDNSKRHAKLAVLQRTVEITCTGVTNGGVITGSLMVGSGAQRRDLGLELASAGLATVDQRKIDYGEAPKVLVDAQDVAQKNRIGIWSLKQKEEEVKATPSAKAKEEIATVLLSEIRSGNHIFYHVKGDESSKVIEDSMKLFTENNGTNGAPCDVKIGKVVAALFDDGSGKSWYRAKIVEKSEKGKVKVLFVDHGNVSVVPLATHLRPLDVALGTDRIPAVAKEAVLALTEVRPLADDDGHDAAIMLQRTAWGKEVTVRIYCELDGKLEIGLYESADKGAKSINEQLVAAGLARTSKPFKLDTLKRKMKDSSNLVSLSKALSAAQTEARKTRKGIWMYGDIGEDDDEE</sequence>
<dbReference type="PROSITE" id="PS50304">
    <property type="entry name" value="TUDOR"/>
    <property type="match status" value="1"/>
</dbReference>
<evidence type="ECO:0000259" key="6">
    <source>
        <dbReference type="PROSITE" id="PS50304"/>
    </source>
</evidence>
<dbReference type="InterPro" id="IPR016071">
    <property type="entry name" value="Staphylococal_nuclease_OB-fold"/>
</dbReference>
<dbReference type="SMART" id="SM00318">
    <property type="entry name" value="SNc"/>
    <property type="match status" value="4"/>
</dbReference>
<comment type="subcellular location">
    <subcellularLocation>
        <location evidence="1 4">Cytoplasm</location>
    </subcellularLocation>
</comment>
<dbReference type="InterPro" id="IPR002999">
    <property type="entry name" value="Tudor"/>
</dbReference>
<organism evidence="8">
    <name type="scientific">Trieres chinensis</name>
    <name type="common">Marine centric diatom</name>
    <name type="synonym">Odontella sinensis</name>
    <dbReference type="NCBI Taxonomy" id="1514140"/>
    <lineage>
        <taxon>Eukaryota</taxon>
        <taxon>Sar</taxon>
        <taxon>Stramenopiles</taxon>
        <taxon>Ochrophyta</taxon>
        <taxon>Bacillariophyta</taxon>
        <taxon>Mediophyceae</taxon>
        <taxon>Biddulphiophycidae</taxon>
        <taxon>Eupodiscales</taxon>
        <taxon>Parodontellaceae</taxon>
        <taxon>Trieres</taxon>
    </lineage>
</organism>
<dbReference type="SUPFAM" id="SSF50199">
    <property type="entry name" value="Staphylococcal nuclease"/>
    <property type="match status" value="5"/>
</dbReference>
<evidence type="ECO:0000256" key="5">
    <source>
        <dbReference type="SAM" id="MobiDB-lite"/>
    </source>
</evidence>
<dbReference type="PANTHER" id="PTHR12302">
    <property type="entry name" value="EBNA2 BINDING PROTEIN P100"/>
    <property type="match status" value="1"/>
</dbReference>
<evidence type="ECO:0000256" key="4">
    <source>
        <dbReference type="PIRNR" id="PIRNR017179"/>
    </source>
</evidence>
<feature type="domain" description="Tudor" evidence="6">
    <location>
        <begin position="754"/>
        <end position="816"/>
    </location>
</feature>
<name>A0A7S2EXZ5_TRICV</name>
<evidence type="ECO:0000256" key="2">
    <source>
        <dbReference type="ARBA" id="ARBA00022490"/>
    </source>
</evidence>
<dbReference type="PROSITE" id="PS50830">
    <property type="entry name" value="TNASE_3"/>
    <property type="match status" value="3"/>
</dbReference>
<keyword evidence="3" id="KW-0677">Repeat</keyword>
<dbReference type="EMBL" id="HBGO01037787">
    <property type="protein sequence ID" value="CAD9361546.1"/>
    <property type="molecule type" value="Transcribed_RNA"/>
</dbReference>
<feature type="domain" description="TNase-like" evidence="7">
    <location>
        <begin position="547"/>
        <end position="689"/>
    </location>
</feature>
<gene>
    <name evidence="8" type="ORF">OSIN01602_LOCUS21867</name>
</gene>
<proteinExistence type="predicted"/>
<evidence type="ECO:0000313" key="8">
    <source>
        <dbReference type="EMBL" id="CAD9361546.1"/>
    </source>
</evidence>
<evidence type="ECO:0000256" key="3">
    <source>
        <dbReference type="ARBA" id="ARBA00022737"/>
    </source>
</evidence>
<dbReference type="GO" id="GO:0005634">
    <property type="term" value="C:nucleus"/>
    <property type="evidence" value="ECO:0007669"/>
    <property type="project" value="TreeGrafter"/>
</dbReference>
<dbReference type="SUPFAM" id="SSF63748">
    <property type="entry name" value="Tudor/PWWP/MBT"/>
    <property type="match status" value="1"/>
</dbReference>
<evidence type="ECO:0000256" key="1">
    <source>
        <dbReference type="ARBA" id="ARBA00004496"/>
    </source>
</evidence>
<feature type="domain" description="TNase-like" evidence="7">
    <location>
        <begin position="370"/>
        <end position="519"/>
    </location>
</feature>
<dbReference type="AlphaFoldDB" id="A0A7S2EXZ5"/>
<dbReference type="Gene3D" id="2.30.30.140">
    <property type="match status" value="1"/>
</dbReference>
<dbReference type="Pfam" id="PF00567">
    <property type="entry name" value="TUDOR"/>
    <property type="match status" value="1"/>
</dbReference>
<dbReference type="PANTHER" id="PTHR12302:SF2">
    <property type="entry name" value="STAPHYLOCOCCAL NUCLEASE DOMAIN-CONTAINING PROTEIN 1"/>
    <property type="match status" value="1"/>
</dbReference>
<dbReference type="GO" id="GO:0006402">
    <property type="term" value="P:mRNA catabolic process"/>
    <property type="evidence" value="ECO:0007669"/>
    <property type="project" value="UniProtKB-UniRule"/>
</dbReference>
<dbReference type="Gene3D" id="2.40.50.90">
    <property type="match status" value="5"/>
</dbReference>
<dbReference type="GO" id="GO:0031047">
    <property type="term" value="P:regulatory ncRNA-mediated gene silencing"/>
    <property type="evidence" value="ECO:0007669"/>
    <property type="project" value="UniProtKB-UniRule"/>
</dbReference>
<keyword evidence="2 4" id="KW-0963">Cytoplasm</keyword>
<dbReference type="CDD" id="cd20379">
    <property type="entry name" value="Tudor_dTUD-like"/>
    <property type="match status" value="1"/>
</dbReference>
<feature type="region of interest" description="Disordered" evidence="5">
    <location>
        <begin position="134"/>
        <end position="159"/>
    </location>
</feature>